<gene>
    <name evidence="2" type="ORF">BOO69_05785</name>
</gene>
<dbReference type="OrthoDB" id="280897at2"/>
<organism evidence="2 3">
    <name type="scientific">Sulfitobacter alexandrii</name>
    <dbReference type="NCBI Taxonomy" id="1917485"/>
    <lineage>
        <taxon>Bacteria</taxon>
        <taxon>Pseudomonadati</taxon>
        <taxon>Pseudomonadota</taxon>
        <taxon>Alphaproteobacteria</taxon>
        <taxon>Rhodobacterales</taxon>
        <taxon>Roseobacteraceae</taxon>
        <taxon>Sulfitobacter</taxon>
    </lineage>
</organism>
<accession>A0A1J0WF91</accession>
<dbReference type="EMBL" id="CP018076">
    <property type="protein sequence ID" value="APE42985.1"/>
    <property type="molecule type" value="Genomic_DNA"/>
</dbReference>
<dbReference type="KEGG" id="suam:BOO69_05785"/>
<evidence type="ECO:0000313" key="2">
    <source>
        <dbReference type="EMBL" id="APE42985.1"/>
    </source>
</evidence>
<reference evidence="2 3" key="1">
    <citation type="submission" date="2016-11" db="EMBL/GenBank/DDBJ databases">
        <title>Complete genome sequence of Sulfitobacter sp. AM1-D1, a toxic bacteria associated with marine dinoflagellate Alexandrium minutum in East China Sea.</title>
        <authorList>
            <person name="Yang Q."/>
            <person name="Zhang X."/>
            <person name="Tian X."/>
        </authorList>
    </citation>
    <scope>NUCLEOTIDE SEQUENCE [LARGE SCALE GENOMIC DNA]</scope>
    <source>
        <strain evidence="2 3">AM1-D1</strain>
    </source>
</reference>
<dbReference type="AlphaFoldDB" id="A0A1J0WF91"/>
<dbReference type="RefSeq" id="WP_071971141.1">
    <property type="nucleotide sequence ID" value="NZ_CP018076.1"/>
</dbReference>
<evidence type="ECO:0000256" key="1">
    <source>
        <dbReference type="SAM" id="SignalP"/>
    </source>
</evidence>
<name>A0A1J0WF91_9RHOB</name>
<feature type="chain" id="PRO_5013221391" description="Cytochrome c family protein" evidence="1">
    <location>
        <begin position="22"/>
        <end position="480"/>
    </location>
</feature>
<proteinExistence type="predicted"/>
<feature type="signal peptide" evidence="1">
    <location>
        <begin position="1"/>
        <end position="21"/>
    </location>
</feature>
<keyword evidence="1" id="KW-0732">Signal</keyword>
<dbReference type="STRING" id="1917485.BOO69_05785"/>
<keyword evidence="3" id="KW-1185">Reference proteome</keyword>
<sequence length="480" mass="51535">MKLIHPTLALGLALGASVALAQYKQDHLCVDGTNRICNILPADLDGLAIGVQGYTPSTDRRNEDQAQQINFDYFGWQSFAALNAPADASGRPIGVIGSAPEAPRVWESFAGVDDVFPGNAIVPDICDAGGRMTLARTSKVTTSSFIQPMTPYPLIDAAGNFVLYDVRINDAAVGYLEENGLTTKAGQQAFADAGGVWDFPRGKDGVVGAIEVKTSWRLLENGDNPLGYFTLPVTVVVAAEDSASGAPMCLEEIAGLTGMHIMQKVATPEEFAEFWIWASFEHASNAPLAKGAPISQMDEQSTLKNREPAASCPIPDDAAGPYAFFDAACTDGGAACTPNAPPVGADFKWQAQMPYGGAYLFDDRFGTQVVRCWDLYATGQEVNARFKAALAGTIWENYDLIGVQWANDHGDYYAEKMKPFAAPIYMVNSTLETYLQINPVLDAHGGLNRDRPSSCINCHDMARDAIGNHSNFSFLGGYAK</sequence>
<dbReference type="Proteomes" id="UP000181897">
    <property type="component" value="Chromosome"/>
</dbReference>
<evidence type="ECO:0008006" key="4">
    <source>
        <dbReference type="Google" id="ProtNLM"/>
    </source>
</evidence>
<protein>
    <recommendedName>
        <fullName evidence="4">Cytochrome c family protein</fullName>
    </recommendedName>
</protein>
<evidence type="ECO:0000313" key="3">
    <source>
        <dbReference type="Proteomes" id="UP000181897"/>
    </source>
</evidence>